<gene>
    <name evidence="4" type="ORF">QYT958_LOCUS44773</name>
    <name evidence="2" type="ORF">UJA718_LOCUS46580</name>
    <name evidence="3" type="ORF">UJA718_LOCUS48894</name>
</gene>
<sequence length="60" mass="7129">MSSQRYTETRTVREENRPGNNGYGIPINSRINVPIEYSADKPHEERVQELIRQRNTNVQW</sequence>
<dbReference type="Proteomes" id="UP000663848">
    <property type="component" value="Unassembled WGS sequence"/>
</dbReference>
<evidence type="ECO:0000313" key="2">
    <source>
        <dbReference type="EMBL" id="CAF4924407.1"/>
    </source>
</evidence>
<proteinExistence type="predicted"/>
<dbReference type="Proteomes" id="UP000663873">
    <property type="component" value="Unassembled WGS sequence"/>
</dbReference>
<feature type="region of interest" description="Disordered" evidence="1">
    <location>
        <begin position="1"/>
        <end position="27"/>
    </location>
</feature>
<keyword evidence="5" id="KW-1185">Reference proteome</keyword>
<name>A0A821WGR0_9BILA</name>
<protein>
    <submittedName>
        <fullName evidence="2">Uncharacterized protein</fullName>
    </submittedName>
</protein>
<feature type="non-terminal residue" evidence="2">
    <location>
        <position position="60"/>
    </location>
</feature>
<accession>A0A821WGR0</accession>
<evidence type="ECO:0000256" key="1">
    <source>
        <dbReference type="SAM" id="MobiDB-lite"/>
    </source>
</evidence>
<dbReference type="EMBL" id="CAJOBP010099987">
    <property type="protein sequence ID" value="CAF4973367.1"/>
    <property type="molecule type" value="Genomic_DNA"/>
</dbReference>
<evidence type="ECO:0000313" key="5">
    <source>
        <dbReference type="Proteomes" id="UP000663873"/>
    </source>
</evidence>
<evidence type="ECO:0000313" key="4">
    <source>
        <dbReference type="EMBL" id="CAF5099759.1"/>
    </source>
</evidence>
<dbReference type="EMBL" id="CAJOBP010083978">
    <property type="protein sequence ID" value="CAF4924407.1"/>
    <property type="molecule type" value="Genomic_DNA"/>
</dbReference>
<organism evidence="2 5">
    <name type="scientific">Rotaria socialis</name>
    <dbReference type="NCBI Taxonomy" id="392032"/>
    <lineage>
        <taxon>Eukaryota</taxon>
        <taxon>Metazoa</taxon>
        <taxon>Spiralia</taxon>
        <taxon>Gnathifera</taxon>
        <taxon>Rotifera</taxon>
        <taxon>Eurotatoria</taxon>
        <taxon>Bdelloidea</taxon>
        <taxon>Philodinida</taxon>
        <taxon>Philodinidae</taxon>
        <taxon>Rotaria</taxon>
    </lineage>
</organism>
<reference evidence="2" key="1">
    <citation type="submission" date="2021-02" db="EMBL/GenBank/DDBJ databases">
        <authorList>
            <person name="Nowell W R."/>
        </authorList>
    </citation>
    <scope>NUCLEOTIDE SEQUENCE</scope>
</reference>
<comment type="caution">
    <text evidence="2">The sequence shown here is derived from an EMBL/GenBank/DDBJ whole genome shotgun (WGS) entry which is preliminary data.</text>
</comment>
<evidence type="ECO:0000313" key="3">
    <source>
        <dbReference type="EMBL" id="CAF4973367.1"/>
    </source>
</evidence>
<dbReference type="EMBL" id="CAJOBR010071060">
    <property type="protein sequence ID" value="CAF5099759.1"/>
    <property type="molecule type" value="Genomic_DNA"/>
</dbReference>
<feature type="compositionally biased region" description="Basic and acidic residues" evidence="1">
    <location>
        <begin position="7"/>
        <end position="17"/>
    </location>
</feature>
<dbReference type="AlphaFoldDB" id="A0A821WGR0"/>